<organism evidence="1 2">
    <name type="scientific">Eruca vesicaria subsp. sativa</name>
    <name type="common">Garden rocket</name>
    <name type="synonym">Eruca sativa</name>
    <dbReference type="NCBI Taxonomy" id="29727"/>
    <lineage>
        <taxon>Eukaryota</taxon>
        <taxon>Viridiplantae</taxon>
        <taxon>Streptophyta</taxon>
        <taxon>Embryophyta</taxon>
        <taxon>Tracheophyta</taxon>
        <taxon>Spermatophyta</taxon>
        <taxon>Magnoliopsida</taxon>
        <taxon>eudicotyledons</taxon>
        <taxon>Gunneridae</taxon>
        <taxon>Pentapetalae</taxon>
        <taxon>rosids</taxon>
        <taxon>malvids</taxon>
        <taxon>Brassicales</taxon>
        <taxon>Brassicaceae</taxon>
        <taxon>Brassiceae</taxon>
        <taxon>Eruca</taxon>
    </lineage>
</organism>
<evidence type="ECO:0000313" key="1">
    <source>
        <dbReference type="EMBL" id="CAH8363504.1"/>
    </source>
</evidence>
<accession>A0ABC8L1P6</accession>
<keyword evidence="2" id="KW-1185">Reference proteome</keyword>
<evidence type="ECO:0000313" key="2">
    <source>
        <dbReference type="Proteomes" id="UP001642260"/>
    </source>
</evidence>
<proteinExistence type="predicted"/>
<dbReference type="EMBL" id="CAKOAT010361743">
    <property type="protein sequence ID" value="CAH8363504.1"/>
    <property type="molecule type" value="Genomic_DNA"/>
</dbReference>
<reference evidence="1 2" key="1">
    <citation type="submission" date="2022-03" db="EMBL/GenBank/DDBJ databases">
        <authorList>
            <person name="Macdonald S."/>
            <person name="Ahmed S."/>
            <person name="Newling K."/>
        </authorList>
    </citation>
    <scope>NUCLEOTIDE SEQUENCE [LARGE SCALE GENOMIC DNA]</scope>
</reference>
<sequence>MCIRRAGLRIVSLAVGFSYRHSKDFDLNRMYSGRFLEPLRYVGMGLKKLKLVGLDLIGPDDLTPVLAICSLTNLELHNLL</sequence>
<protein>
    <submittedName>
        <fullName evidence="1">Uncharacterized protein</fullName>
    </submittedName>
</protein>
<comment type="caution">
    <text evidence="1">The sequence shown here is derived from an EMBL/GenBank/DDBJ whole genome shotgun (WGS) entry which is preliminary data.</text>
</comment>
<gene>
    <name evidence="1" type="ORF">ERUC_LOCUS29260</name>
</gene>
<dbReference type="AlphaFoldDB" id="A0ABC8L1P6"/>
<name>A0ABC8L1P6_ERUVS</name>
<dbReference type="Proteomes" id="UP001642260">
    <property type="component" value="Unassembled WGS sequence"/>
</dbReference>